<dbReference type="Gene3D" id="2.60.120.260">
    <property type="entry name" value="Galactose-binding domain-like"/>
    <property type="match status" value="3"/>
</dbReference>
<dbReference type="Pfam" id="PF09327">
    <property type="entry name" value="Phage_Tail_Tip"/>
    <property type="match status" value="1"/>
</dbReference>
<feature type="region of interest" description="Disordered" evidence="1">
    <location>
        <begin position="1"/>
        <end position="32"/>
    </location>
</feature>
<dbReference type="GeneID" id="55011786"/>
<dbReference type="InterPro" id="IPR032876">
    <property type="entry name" value="J_dom"/>
</dbReference>
<evidence type="ECO:0000313" key="3">
    <source>
        <dbReference type="EMBL" id="QIQ50267.1"/>
    </source>
</evidence>
<reference evidence="3" key="1">
    <citation type="submission" date="2019-01" db="EMBL/GenBank/DDBJ databases">
        <authorList>
            <person name="Hylling O."/>
            <person name="Carstens A.B."/>
            <person name="Hansen L.H."/>
        </authorList>
    </citation>
    <scope>NUCLEOTIDE SEQUENCE [LARGE SCALE GENOMIC DNA]</scope>
</reference>
<dbReference type="PANTHER" id="PTHR36251:SF2">
    <property type="entry name" value="GIFSY-2 PROPHAGE HOST SPECIFICITY PROTEIN J, PHAGE LAMBDA"/>
    <property type="match status" value="1"/>
</dbReference>
<protein>
    <submittedName>
        <fullName evidence="3">Tail fiber protein</fullName>
    </submittedName>
</protein>
<feature type="domain" description="Fibronectin type-III" evidence="2">
    <location>
        <begin position="730"/>
        <end position="809"/>
    </location>
</feature>
<dbReference type="EMBL" id="MK473373">
    <property type="protein sequence ID" value="QIQ50267.1"/>
    <property type="molecule type" value="Genomic_DNA"/>
</dbReference>
<dbReference type="Gene3D" id="1.20.5.340">
    <property type="match status" value="3"/>
</dbReference>
<dbReference type="Pfam" id="PF24801">
    <property type="entry name" value="FNIII-A_GpJ"/>
    <property type="match status" value="1"/>
</dbReference>
<dbReference type="Proteomes" id="UP000293575">
    <property type="component" value="Segment"/>
</dbReference>
<dbReference type="InterPro" id="IPR057587">
    <property type="entry name" value="GpJ_Ig_second"/>
</dbReference>
<name>A0A6G9KFK6_9CAUD</name>
<keyword evidence="4" id="KW-1185">Reference proteome</keyword>
<proteinExistence type="predicted"/>
<dbReference type="SMART" id="SM00060">
    <property type="entry name" value="FN3"/>
    <property type="match status" value="2"/>
</dbReference>
<dbReference type="InterPro" id="IPR015406">
    <property type="entry name" value="GpJ_CSF"/>
</dbReference>
<dbReference type="InterPro" id="IPR053171">
    <property type="entry name" value="Viral_Tip_Attach_Protein"/>
</dbReference>
<dbReference type="RefSeq" id="YP_009820350.1">
    <property type="nucleotide sequence ID" value="NC_048166.1"/>
</dbReference>
<feature type="domain" description="Fibronectin type-III" evidence="2">
    <location>
        <begin position="633"/>
        <end position="712"/>
    </location>
</feature>
<dbReference type="Pfam" id="PF13550">
    <property type="entry name" value="Phage-tail_3"/>
    <property type="match status" value="1"/>
</dbReference>
<accession>A0A6G9KFK6</accession>
<evidence type="ECO:0000256" key="1">
    <source>
        <dbReference type="SAM" id="MobiDB-lite"/>
    </source>
</evidence>
<dbReference type="PANTHER" id="PTHR36251">
    <property type="entry name" value="FELS-1 PROPHAGE HOST SPECIFICITY PROTEIN-RELATED"/>
    <property type="match status" value="1"/>
</dbReference>
<dbReference type="InterPro" id="IPR055385">
    <property type="entry name" value="GpJ_HDII-ins2"/>
</dbReference>
<sequence>MKHFKEDAVTIKGSGGGSSKKKQHTPVEQPNTLRAKVRGRILDLIAYGPIKGLVNGLKSVYLDDTPVENEDGSTNFQGITLTTRNGTPDQDYIPGFRTVENTIEVNAEVKLATPVIRSLTNNDADAVAVTVQLAGLVQQLDNGDSVGYNVPILIEVRKDGGGWEQAVSYTINGKTTSPYPKTFRIDLKHYGPGDFDIRVRRVTQESTSSKLQDKLTWTLITEIIDRRFSYPNMALVGIDVDSELFGSQMPARSYDMYLSETQVPSNWDPETRVYTGIWDGTFKEAYHDNPAWAYYDLATHPIIGAGLESVDKWELYRIAQYCDALVPDGYGDMEPRFTINTVFSAQEDAITALNTLANVFRGMTYWGNNTVIPVADMPEDPVLTVGPGSVLEGDFTYAGTSIRERHSVAVVMWNDPDDAGKPVPEVYEDPISIAEYGWRETRVTAVGCNSRGQARRMAMWILDSERHETQTMSYTGTSEHAFLRPGNIIEVADPFVQGARMSGRLLEVAANQVRLDKAPTEAIAQIGGTWYLSVMLPDLSLSRHEVSSVDGDVIHLVDPLATLPLVGAIWGMYSAGLQLPYYRVVSNREDQATGMYQITATEYDPNKYSRVELGLNIPERPISLLPTGLIPSPSNLEFQVYTYFAGSSRHQGLLISWEPPRDVRVETFVLDVKDPSQAGFRTVYAGPGVSFDLTDAEAGNWTIRVRAVASTGKLSNWTSRNVQISQLLLPSPPDSVTVEVATFSITLTPRSAYPEAIWEFWRSTVALSAENIETNAQQLPTGNYLVDANLKPDTQYYYYVRGTNQYGKSTWFGVQGKTLNNFDDILDAVLEDVTNGELFELINSQIDTKATQIAIDEANAIVNQAMIGVNEQLTLVNTNITAIEGEITDLRSDVDGQLEVVNDTLTDLQGQIDNAIDALEYLNTNAYVAGNFVKVGSSLYQAKIDVPADPTNAKAPPNGTYWRDAGSVISSADGLAARVTVNEASITSINGTLTAQATTITGIQSTLNGKADASALTSLTTRVTAAEGLITSQGSAITSLTSTVAGKADSSALNALTTRVTAAEGTITSQGSALTSLTSTVNNKADASAVNALTTRVTAAEGTIVSQSGAITDLTSAVGTKADASALSALTTRVSTAEGTLTSQGSSITSLSNTLNTLSGSGTNLLVDTYSWLSSLVLPDMETSLVTVAGVAIAGSASGFGIRATSSSNNTAQEFMLVPFNSAAGWNLPLEAGNYLLSFYASSATAATVRMALYDGVLRYSLSQALTTTRTRYTLLITIPAATKAGFTVYPNMLGSASINILFDSFMIEKQAGNGVVGSPFVAGPSAQAVAANSAALTGLTTRVTAAEGTITSQAGSLVSLNSTINALGGTGTNLVPAEYSSFSSTLPPIYKGPAITVASETDATSYSGSALKITSAATGSNYLYLADAIDDFNMRLVPGGKYIVSFTARADVAKLMRVRVRAPNSGGSPIETTLSDVSVTTTATRFSFLATMPAAVVDRGVLVFYPTQPVAAGTTYLTDIMVEKQVGNSVNPSEFVPGNSARADIVSATAISSMDTRVTSAEGTITSHTGSITTLTNSIAGKADASALSLLSGTVTTQGNTIDSHSGQLTSLGNIAYGLSTENLISDPTFFAGAPVIVNSGTVATVVQRTDGGVPAGGPTMRLGKLAVPTIAGNNYIRFNPLESRKDATTRLSVIGGEVYYFSIDVYKAGSGGRQMGLWAQPYGAASEIIDHDWMVASPVSISTTDNAWVTLNGMVTIPAGANSINLNLRVSNGNAVTIYFANPKLYKRSAEQSATSTAITALDSRVGVTEGTLTSQGAAITSLTNTVNVVGGTGSNLVPVEYCTFKQEGLPPMATRVSTSLSLLLNTKAYNGWSLMVTDTLTAAGYFSLFAHIDDMNLRMKPLQKYIVSFWGMADEVRTINIRLRFVNAAGTHVEGVVGSVTLNPTWQRVSTVITAPSTVVDEAEILFYTNPVSVPSSSHFDGFMVEEQVGPSTQPSSFVPGSATTALTATAAAITSLTTRVTSAEGTITSQAGAVTAIQASLAAGGGAGSNLVPDTYSWPTSTTLPAVVTSSTAPTLTLIGVAVAAAQSGFGFKTTSGSTATTLWYLLCPSNGASGYNMALEPGNYMVSYYASAPGAARMQVRLYDGAAGPISGVQILTTTRTRYTAILNVPATMKAGLMIYPNAAGINGTQVTVDSVMVEKMNSGATTAAPSPFVAGPAAERVTAQASAISSMDTRVTSAEGTITSQSSSITSLTSRVGTAEANITTTATTLASTNGTLTSMWAMKINTNVNGKNFIAGMGAGITTVGGITQSEILFQADRFALLNTSTNGIQMPFFIESGITYITSAMIKNASIMAAQIASAQINTGHIGTAQIITAHIADAQITNAKIGSLAVDTLKIAGNAVTVPVASYTTTPSVTVVITIDANYPIMVIGSLTQANFSTISLKRNGVQLWSEVPVAGTVCCRGIVDSPGAGTHTYVLASTHSGNVNGSSLILLACKK</sequence>
<dbReference type="SUPFAM" id="SSF49785">
    <property type="entry name" value="Galactose-binding domain-like"/>
    <property type="match status" value="2"/>
</dbReference>
<evidence type="ECO:0000313" key="4">
    <source>
        <dbReference type="Proteomes" id="UP000293575"/>
    </source>
</evidence>
<dbReference type="InterPro" id="IPR008979">
    <property type="entry name" value="Galactose-bd-like_sf"/>
</dbReference>
<evidence type="ECO:0000259" key="2">
    <source>
        <dbReference type="SMART" id="SM00060"/>
    </source>
</evidence>
<organism evidence="3 4">
    <name type="scientific">Pseudomonas phage Lana</name>
    <dbReference type="NCBI Taxonomy" id="2530172"/>
    <lineage>
        <taxon>Viruses</taxon>
        <taxon>Duplodnaviria</taxon>
        <taxon>Heunggongvirae</taxon>
        <taxon>Uroviricota</taxon>
        <taxon>Caudoviricetes</taxon>
        <taxon>Lanavirus</taxon>
        <taxon>Lanavirus lana</taxon>
    </lineage>
</organism>
<dbReference type="Pfam" id="PF24489">
    <property type="entry name" value="Ig_J_second"/>
    <property type="match status" value="1"/>
</dbReference>
<dbReference type="KEGG" id="vg:55011786"/>
<dbReference type="InterPro" id="IPR003961">
    <property type="entry name" value="FN3_dom"/>
</dbReference>